<dbReference type="RefSeq" id="WP_132866615.1">
    <property type="nucleotide sequence ID" value="NZ_JTJC03000001.1"/>
</dbReference>
<dbReference type="OrthoDB" id="9797252at2"/>
<evidence type="ECO:0000256" key="1">
    <source>
        <dbReference type="ARBA" id="ARBA00008361"/>
    </source>
</evidence>
<name>A0A9X5I3F2_9CYAN</name>
<protein>
    <submittedName>
        <fullName evidence="5">Class I SAM-dependent methyltransferase</fullName>
    </submittedName>
</protein>
<evidence type="ECO:0000259" key="4">
    <source>
        <dbReference type="Pfam" id="PF08241"/>
    </source>
</evidence>
<organism evidence="5 6">
    <name type="scientific">Scytonema millei VB511283</name>
    <dbReference type="NCBI Taxonomy" id="1245923"/>
    <lineage>
        <taxon>Bacteria</taxon>
        <taxon>Bacillati</taxon>
        <taxon>Cyanobacteriota</taxon>
        <taxon>Cyanophyceae</taxon>
        <taxon>Nostocales</taxon>
        <taxon>Scytonemataceae</taxon>
        <taxon>Scytonema</taxon>
    </lineage>
</organism>
<comment type="caution">
    <text evidence="5">The sequence shown here is derived from an EMBL/GenBank/DDBJ whole genome shotgun (WGS) entry which is preliminary data.</text>
</comment>
<dbReference type="PANTHER" id="PTHR44942:SF4">
    <property type="entry name" value="METHYLTRANSFERASE TYPE 11 DOMAIN-CONTAINING PROTEIN"/>
    <property type="match status" value="1"/>
</dbReference>
<dbReference type="Proteomes" id="UP000031532">
    <property type="component" value="Unassembled WGS sequence"/>
</dbReference>
<evidence type="ECO:0000256" key="2">
    <source>
        <dbReference type="ARBA" id="ARBA00022603"/>
    </source>
</evidence>
<dbReference type="EMBL" id="JTJC03000001">
    <property type="protein sequence ID" value="NHC33900.1"/>
    <property type="molecule type" value="Genomic_DNA"/>
</dbReference>
<gene>
    <name evidence="5" type="ORF">QH73_0004350</name>
</gene>
<dbReference type="AlphaFoldDB" id="A0A9X5I3F2"/>
<dbReference type="SUPFAM" id="SSF53335">
    <property type="entry name" value="S-adenosyl-L-methionine-dependent methyltransferases"/>
    <property type="match status" value="1"/>
</dbReference>
<sequence length="261" mass="29319">MSEQNTSYLDTTPLYAMNPVDRFSDRVGDYVKYRPSYPQAAIERVLEGLSPSQTIAADIGAGTGIAARLLAEKGVRVIAIEPNAPMRQAAAPHALVEFRDGTAETTGLADAAVNLVTCFQSFHWFDPEPTLLEFRRILSENGRLAVVWNERDRHDEFTAEYTHLIKVASGYHPAEQRRMAIEPLLRSSLFADLQQYRFTYQQPLDFDGVVGRAMSTSYIPRAGAAYERLIADLRQLYANNRNDDGFVTLVYTTSVFLTQTR</sequence>
<dbReference type="CDD" id="cd02440">
    <property type="entry name" value="AdoMet_MTases"/>
    <property type="match status" value="1"/>
</dbReference>
<dbReference type="GO" id="GO:0032259">
    <property type="term" value="P:methylation"/>
    <property type="evidence" value="ECO:0007669"/>
    <property type="project" value="UniProtKB-KW"/>
</dbReference>
<dbReference type="InterPro" id="IPR029063">
    <property type="entry name" value="SAM-dependent_MTases_sf"/>
</dbReference>
<comment type="similarity">
    <text evidence="1">Belongs to the methyltransferase superfamily.</text>
</comment>
<dbReference type="InterPro" id="IPR013216">
    <property type="entry name" value="Methyltransf_11"/>
</dbReference>
<feature type="domain" description="Methyltransferase type 11" evidence="4">
    <location>
        <begin position="58"/>
        <end position="145"/>
    </location>
</feature>
<dbReference type="Pfam" id="PF08241">
    <property type="entry name" value="Methyltransf_11"/>
    <property type="match status" value="1"/>
</dbReference>
<evidence type="ECO:0000313" key="6">
    <source>
        <dbReference type="Proteomes" id="UP000031532"/>
    </source>
</evidence>
<dbReference type="GO" id="GO:0008757">
    <property type="term" value="F:S-adenosylmethionine-dependent methyltransferase activity"/>
    <property type="evidence" value="ECO:0007669"/>
    <property type="project" value="InterPro"/>
</dbReference>
<reference evidence="5 6" key="1">
    <citation type="journal article" date="2015" name="Genome Announc.">
        <title>Draft Genome Sequence of the Terrestrial Cyanobacterium Scytonema millei VB511283, Isolated from Eastern India.</title>
        <authorList>
            <person name="Sen D."/>
            <person name="Chandrababunaidu M.M."/>
            <person name="Singh D."/>
            <person name="Sanghi N."/>
            <person name="Ghorai A."/>
            <person name="Mishra G.P."/>
            <person name="Madduluri M."/>
            <person name="Adhikary S.P."/>
            <person name="Tripathy S."/>
        </authorList>
    </citation>
    <scope>NUCLEOTIDE SEQUENCE [LARGE SCALE GENOMIC DNA]</scope>
    <source>
        <strain evidence="5 6">VB511283</strain>
    </source>
</reference>
<keyword evidence="6" id="KW-1185">Reference proteome</keyword>
<evidence type="ECO:0000256" key="3">
    <source>
        <dbReference type="ARBA" id="ARBA00022679"/>
    </source>
</evidence>
<dbReference type="PANTHER" id="PTHR44942">
    <property type="entry name" value="METHYLTRANSF_11 DOMAIN-CONTAINING PROTEIN"/>
    <property type="match status" value="1"/>
</dbReference>
<evidence type="ECO:0000313" key="5">
    <source>
        <dbReference type="EMBL" id="NHC33900.1"/>
    </source>
</evidence>
<dbReference type="InterPro" id="IPR051052">
    <property type="entry name" value="Diverse_substrate_MTase"/>
</dbReference>
<dbReference type="Gene3D" id="3.40.50.150">
    <property type="entry name" value="Vaccinia Virus protein VP39"/>
    <property type="match status" value="1"/>
</dbReference>
<keyword evidence="3" id="KW-0808">Transferase</keyword>
<proteinExistence type="inferred from homology"/>
<keyword evidence="2 5" id="KW-0489">Methyltransferase</keyword>
<accession>A0A9X5I3F2</accession>